<dbReference type="Gene3D" id="1.25.40.10">
    <property type="entry name" value="Tetratricopeptide repeat domain"/>
    <property type="match status" value="1"/>
</dbReference>
<dbReference type="PANTHER" id="PTHR35807">
    <property type="entry name" value="TRANSCRIPTIONAL REGULATOR REDD-RELATED"/>
    <property type="match status" value="1"/>
</dbReference>
<evidence type="ECO:0000259" key="3">
    <source>
        <dbReference type="SMART" id="SM00862"/>
    </source>
</evidence>
<feature type="domain" description="Bacterial transcriptional activator" evidence="4">
    <location>
        <begin position="121"/>
        <end position="258"/>
    </location>
</feature>
<dbReference type="Pfam" id="PF03704">
    <property type="entry name" value="BTAD"/>
    <property type="match status" value="1"/>
</dbReference>
<dbReference type="SMART" id="SM01043">
    <property type="entry name" value="BTAD"/>
    <property type="match status" value="1"/>
</dbReference>
<dbReference type="GO" id="GO:0003677">
    <property type="term" value="F:DNA binding"/>
    <property type="evidence" value="ECO:0007669"/>
    <property type="project" value="UniProtKB-KW"/>
</dbReference>
<dbReference type="InterPro" id="IPR036388">
    <property type="entry name" value="WH-like_DNA-bd_sf"/>
</dbReference>
<proteinExistence type="inferred from homology"/>
<organism evidence="5 6">
    <name type="scientific">[Clostridium] citroniae WAL-19142</name>
    <dbReference type="NCBI Taxonomy" id="742734"/>
    <lineage>
        <taxon>Bacteria</taxon>
        <taxon>Bacillati</taxon>
        <taxon>Bacillota</taxon>
        <taxon>Clostridia</taxon>
        <taxon>Lachnospirales</taxon>
        <taxon>Lachnospiraceae</taxon>
        <taxon>Enterocloster</taxon>
    </lineage>
</organism>
<sequence length="405" mass="46441">MNADQGNARILGESEGLNVFMMGTVMVEYNRKPLSVMANPLGKMLQLFLILLYAGEKGVLREELLDMLYGNGENTNPSGSLRAAVFRLRKILEGSGLPEHEYIRTEGGVYRFDKGSLSVYIDAKDFEETARKALKTRDENLLKRACRLYQGEFMAQLAGEKWVSVIEVRCQELYFQCLRVASHLMKANREYTELLELCSAACNLYPYEECQIMKIDCLIAMKRFKDAMQVYDQAVAQYFEEQGLPPSEKMLERFRTMSGQIRYTSDTLKDVRESLQERDRVNGPYYCSYPAFIDCYRLLVRMSERIDFTSVMLCCTLLDAKGKPLDAAGDLLKTASARLHEAIGTSVRKGDLFTCYNPSQYLVMLNGTSQEYCLRIFERIDRTLHLWDGGRKVKLNYQVMPESLL</sequence>
<protein>
    <recommendedName>
        <fullName evidence="7">Bacterial transcriptional activator domain-containing protein</fullName>
    </recommendedName>
</protein>
<dbReference type="RefSeq" id="WP_007868583.1">
    <property type="nucleotide sequence ID" value="NZ_KQ235882.1"/>
</dbReference>
<evidence type="ECO:0000313" key="5">
    <source>
        <dbReference type="EMBL" id="KMW14990.1"/>
    </source>
</evidence>
<name>A0A0J9EHL2_9FIRM</name>
<dbReference type="EMBL" id="ADLK01000035">
    <property type="protein sequence ID" value="KMW14990.1"/>
    <property type="molecule type" value="Genomic_DNA"/>
</dbReference>
<accession>A0A0J9EHL2</accession>
<dbReference type="InterPro" id="IPR011990">
    <property type="entry name" value="TPR-like_helical_dom_sf"/>
</dbReference>
<dbReference type="GeneID" id="93163998"/>
<evidence type="ECO:0008006" key="7">
    <source>
        <dbReference type="Google" id="ProtNLM"/>
    </source>
</evidence>
<dbReference type="InterPro" id="IPR016032">
    <property type="entry name" value="Sig_transdc_resp-reg_C-effctor"/>
</dbReference>
<feature type="domain" description="OmpR/PhoB-type" evidence="3">
    <location>
        <begin position="38"/>
        <end position="112"/>
    </location>
</feature>
<evidence type="ECO:0000256" key="2">
    <source>
        <dbReference type="ARBA" id="ARBA00023125"/>
    </source>
</evidence>
<dbReference type="SMART" id="SM00862">
    <property type="entry name" value="Trans_reg_C"/>
    <property type="match status" value="1"/>
</dbReference>
<dbReference type="PANTHER" id="PTHR35807:SF2">
    <property type="entry name" value="TRANSCRIPTIONAL ACTIVATOR DOMAIN"/>
    <property type="match status" value="1"/>
</dbReference>
<dbReference type="InterPro" id="IPR001867">
    <property type="entry name" value="OmpR/PhoB-type_DNA-bd"/>
</dbReference>
<evidence type="ECO:0000259" key="4">
    <source>
        <dbReference type="SMART" id="SM01043"/>
    </source>
</evidence>
<evidence type="ECO:0000313" key="6">
    <source>
        <dbReference type="Proteomes" id="UP000037392"/>
    </source>
</evidence>
<dbReference type="Proteomes" id="UP000037392">
    <property type="component" value="Unassembled WGS sequence"/>
</dbReference>
<dbReference type="InterPro" id="IPR051677">
    <property type="entry name" value="AfsR-DnrI-RedD_regulator"/>
</dbReference>
<reference evidence="5 6" key="1">
    <citation type="submission" date="2011-04" db="EMBL/GenBank/DDBJ databases">
        <title>The Genome Sequence of Clostridium citroniae WAL-19142.</title>
        <authorList>
            <consortium name="The Broad Institute Genome Sequencing Platform"/>
            <person name="Earl A."/>
            <person name="Ward D."/>
            <person name="Feldgarden M."/>
            <person name="Gevers D."/>
            <person name="Warren Y.A."/>
            <person name="Tyrrell K.L."/>
            <person name="Citron D.M."/>
            <person name="Goldstein E.J."/>
            <person name="Daigneault M."/>
            <person name="Allen-Vercoe E."/>
            <person name="Young S.K."/>
            <person name="Zeng Q."/>
            <person name="Gargeya S."/>
            <person name="Fitzgerald M."/>
            <person name="Haas B."/>
            <person name="Abouelleil A."/>
            <person name="Alvarado L."/>
            <person name="Arachchi H.M."/>
            <person name="Berlin A."/>
            <person name="Brown A."/>
            <person name="Chapman S.B."/>
            <person name="Chen Z."/>
            <person name="Dunbar C."/>
            <person name="Freedman E."/>
            <person name="Gearin G."/>
            <person name="Gellesch M."/>
            <person name="Goldberg J."/>
            <person name="Griggs A."/>
            <person name="Gujja S."/>
            <person name="Heilman E.R."/>
            <person name="Heiman D."/>
            <person name="Howarth C."/>
            <person name="Larson L."/>
            <person name="Lui A."/>
            <person name="MacDonald P.J."/>
            <person name="Mehta T."/>
            <person name="Montmayeur A."/>
            <person name="Murphy C."/>
            <person name="Neiman D."/>
            <person name="Pearson M."/>
            <person name="Priest M."/>
            <person name="Roberts A."/>
            <person name="Saif S."/>
            <person name="Shea T."/>
            <person name="Shenoy N."/>
            <person name="Sisk P."/>
            <person name="Stolte C."/>
            <person name="Sykes S."/>
            <person name="White J."/>
            <person name="Yandava C."/>
            <person name="Wortman J."/>
            <person name="Nusbaum C."/>
            <person name="Birren B."/>
        </authorList>
    </citation>
    <scope>NUCLEOTIDE SEQUENCE [LARGE SCALE GENOMIC DNA]</scope>
    <source>
        <strain evidence="5 6">WAL-19142</strain>
    </source>
</reference>
<dbReference type="SUPFAM" id="SSF48452">
    <property type="entry name" value="TPR-like"/>
    <property type="match status" value="1"/>
</dbReference>
<evidence type="ECO:0000256" key="1">
    <source>
        <dbReference type="ARBA" id="ARBA00005820"/>
    </source>
</evidence>
<dbReference type="PATRIC" id="fig|742734.4.peg.4982"/>
<comment type="similarity">
    <text evidence="1">Belongs to the AfsR/DnrI/RedD regulatory family.</text>
</comment>
<gene>
    <name evidence="5" type="ORF">HMPREF9470_04650</name>
</gene>
<keyword evidence="2" id="KW-0238">DNA-binding</keyword>
<dbReference type="OrthoDB" id="142950at2"/>
<dbReference type="SUPFAM" id="SSF46894">
    <property type="entry name" value="C-terminal effector domain of the bipartite response regulators"/>
    <property type="match status" value="1"/>
</dbReference>
<dbReference type="Gene3D" id="1.10.10.10">
    <property type="entry name" value="Winged helix-like DNA-binding domain superfamily/Winged helix DNA-binding domain"/>
    <property type="match status" value="1"/>
</dbReference>
<comment type="caution">
    <text evidence="5">The sequence shown here is derived from an EMBL/GenBank/DDBJ whole genome shotgun (WGS) entry which is preliminary data.</text>
</comment>
<dbReference type="GO" id="GO:0006355">
    <property type="term" value="P:regulation of DNA-templated transcription"/>
    <property type="evidence" value="ECO:0007669"/>
    <property type="project" value="InterPro"/>
</dbReference>
<dbReference type="AlphaFoldDB" id="A0A0J9EHL2"/>
<dbReference type="GO" id="GO:0000160">
    <property type="term" value="P:phosphorelay signal transduction system"/>
    <property type="evidence" value="ECO:0007669"/>
    <property type="project" value="InterPro"/>
</dbReference>
<dbReference type="InterPro" id="IPR005158">
    <property type="entry name" value="BTAD"/>
</dbReference>